<feature type="compositionally biased region" description="Basic and acidic residues" evidence="1">
    <location>
        <begin position="70"/>
        <end position="79"/>
    </location>
</feature>
<feature type="transmembrane region" description="Helical" evidence="2">
    <location>
        <begin position="143"/>
        <end position="170"/>
    </location>
</feature>
<organism evidence="3">
    <name type="scientific">Pandoravirus macleodensis</name>
    <dbReference type="NCBI Taxonomy" id="2107707"/>
    <lineage>
        <taxon>Viruses</taxon>
        <taxon>Pandoravirus</taxon>
    </lineage>
</organism>
<protein>
    <submittedName>
        <fullName evidence="3">Uncharacterized protein</fullName>
    </submittedName>
</protein>
<gene>
    <name evidence="3" type="ORF">pmac_cds_813</name>
</gene>
<proteinExistence type="predicted"/>
<evidence type="ECO:0000313" key="3">
    <source>
        <dbReference type="EMBL" id="AVK77501.1"/>
    </source>
</evidence>
<keyword evidence="2" id="KW-0472">Membrane</keyword>
<evidence type="ECO:0000256" key="1">
    <source>
        <dbReference type="SAM" id="MobiDB-lite"/>
    </source>
</evidence>
<dbReference type="Proteomes" id="UP000249758">
    <property type="component" value="Segment"/>
</dbReference>
<keyword evidence="2" id="KW-1133">Transmembrane helix</keyword>
<dbReference type="EMBL" id="MG011691">
    <property type="protein sequence ID" value="AVK77501.1"/>
    <property type="molecule type" value="Genomic_DNA"/>
</dbReference>
<dbReference type="RefSeq" id="YP_009481497.1">
    <property type="nucleotide sequence ID" value="NC_037665.1"/>
</dbReference>
<accession>A0A2U7UHS6</accession>
<keyword evidence="2" id="KW-0812">Transmembrane</keyword>
<dbReference type="GeneID" id="36841956"/>
<feature type="region of interest" description="Disordered" evidence="1">
    <location>
        <begin position="47"/>
        <end position="87"/>
    </location>
</feature>
<evidence type="ECO:0000256" key="2">
    <source>
        <dbReference type="SAM" id="Phobius"/>
    </source>
</evidence>
<dbReference type="KEGG" id="vg:36841956"/>
<reference evidence="3" key="1">
    <citation type="journal article" date="2018" name="Nat. Commun.">
        <title>Diversity and evolution of the emerging Pandoraviridae family.</title>
        <authorList>
            <person name="Legendre M."/>
            <person name="Fabre E."/>
            <person name="Poirot O."/>
            <person name="Jeudy S."/>
            <person name="Lartigue A."/>
            <person name="Alempic J.M."/>
            <person name="Beucher L."/>
            <person name="Philippe N."/>
            <person name="Bertaux L."/>
            <person name="Christo-Foroux E."/>
            <person name="Labadie K."/>
            <person name="Coute Y."/>
            <person name="Abergel C."/>
            <person name="Claverie J.M."/>
        </authorList>
    </citation>
    <scope>NUCLEOTIDE SEQUENCE [LARGE SCALE GENOMIC DNA]</scope>
    <source>
        <strain evidence="3">Macleodensis</strain>
    </source>
</reference>
<sequence>MTMTAAAFTWRRSVVVALVLAGALAAAGVMGVTTLVVRHQFYRDAPARPVTTNHTDETGGGTPGQDDDGSNGHKDDDPKSPAGDGNDGGCASITRARRCTSRCNCVWCPPGVGFGCHDFVAGARPCGARDGRRRAPWACDTHLMTWLSVGGAGLACAFFVGLAGVAWCLWPRLCRQSCDRHATVTDAHTSPASPLIKHQAINSP</sequence>
<name>A0A2U7UHS6_9VIRU</name>